<keyword evidence="1" id="KW-0472">Membrane</keyword>
<evidence type="ECO:0000313" key="3">
    <source>
        <dbReference type="Proteomes" id="UP001580928"/>
    </source>
</evidence>
<evidence type="ECO:0000313" key="2">
    <source>
        <dbReference type="EMBL" id="MFB5946126.1"/>
    </source>
</evidence>
<name>A0ABV5CEY1_9SPHI</name>
<protein>
    <submittedName>
        <fullName evidence="2">Uncharacterized protein</fullName>
    </submittedName>
</protein>
<keyword evidence="1" id="KW-1133">Transmembrane helix</keyword>
<organism evidence="2 3">
    <name type="scientific">Albibacterium profundi</name>
    <dbReference type="NCBI Taxonomy" id="3134906"/>
    <lineage>
        <taxon>Bacteria</taxon>
        <taxon>Pseudomonadati</taxon>
        <taxon>Bacteroidota</taxon>
        <taxon>Sphingobacteriia</taxon>
        <taxon>Sphingobacteriales</taxon>
        <taxon>Sphingobacteriaceae</taxon>
        <taxon>Albibacterium</taxon>
    </lineage>
</organism>
<dbReference type="RefSeq" id="WP_375557655.1">
    <property type="nucleotide sequence ID" value="NZ_JBBVGT010000002.1"/>
</dbReference>
<feature type="transmembrane region" description="Helical" evidence="1">
    <location>
        <begin position="94"/>
        <end position="117"/>
    </location>
</feature>
<comment type="caution">
    <text evidence="2">The sequence shown here is derived from an EMBL/GenBank/DDBJ whole genome shotgun (WGS) entry which is preliminary data.</text>
</comment>
<dbReference type="Proteomes" id="UP001580928">
    <property type="component" value="Unassembled WGS sequence"/>
</dbReference>
<accession>A0ABV5CEY1</accession>
<reference evidence="2 3" key="1">
    <citation type="submission" date="2024-04" db="EMBL/GenBank/DDBJ databases">
        <title>Albibacterium profundi sp. nov., isolated from sediment of the Challenger Deep of Mariana Trench.</title>
        <authorList>
            <person name="Wang Y."/>
        </authorList>
    </citation>
    <scope>NUCLEOTIDE SEQUENCE [LARGE SCALE GENOMIC DNA]</scope>
    <source>
        <strain evidence="2 3">RHL897</strain>
    </source>
</reference>
<proteinExistence type="predicted"/>
<sequence length="170" mass="19789">MTEDKEFDKIQAERNELNVLLDKGLKFEIDRFFPFNLGKRKKWTFVIKEPYLGTLDRISNVSIDMDISENSIQEDPWSESKSLVKKHAFKAAKVIAIAYLNNLILIKLFTRVLAYFFKWTIKPSKLYAYASYMNVMCNFGDFTNSIRLISASRTTLPVKRENLIEGNSKV</sequence>
<keyword evidence="3" id="KW-1185">Reference proteome</keyword>
<keyword evidence="1" id="KW-0812">Transmembrane</keyword>
<dbReference type="EMBL" id="JBBVGT010000002">
    <property type="protein sequence ID" value="MFB5946126.1"/>
    <property type="molecule type" value="Genomic_DNA"/>
</dbReference>
<gene>
    <name evidence="2" type="ORF">WKR92_09805</name>
</gene>
<evidence type="ECO:0000256" key="1">
    <source>
        <dbReference type="SAM" id="Phobius"/>
    </source>
</evidence>